<dbReference type="AlphaFoldDB" id="A0A212KCG5"/>
<protein>
    <recommendedName>
        <fullName evidence="2">Response regulatory domain-containing protein</fullName>
    </recommendedName>
</protein>
<gene>
    <name evidence="1" type="ORF">KL86APRO_12593</name>
</gene>
<accession>A0A212KCG5</accession>
<dbReference type="SUPFAM" id="SSF52172">
    <property type="entry name" value="CheY-like"/>
    <property type="match status" value="1"/>
</dbReference>
<dbReference type="Gene3D" id="3.40.50.2300">
    <property type="match status" value="1"/>
</dbReference>
<dbReference type="EMBL" id="FLUO01000001">
    <property type="protein sequence ID" value="SBW09434.1"/>
    <property type="molecule type" value="Genomic_DNA"/>
</dbReference>
<proteinExistence type="predicted"/>
<organism evidence="1">
    <name type="scientific">uncultured Alphaproteobacteria bacterium</name>
    <dbReference type="NCBI Taxonomy" id="91750"/>
    <lineage>
        <taxon>Bacteria</taxon>
        <taxon>Pseudomonadati</taxon>
        <taxon>Pseudomonadota</taxon>
        <taxon>Alphaproteobacteria</taxon>
        <taxon>environmental samples</taxon>
    </lineage>
</organism>
<sequence>MAQLRFLVADGEYIIAMEAERILRELLPCEVAIVNPAALEAQADTAWEGLALALLDTGFQLVEEVAGLAGLLRQRGVPVVFTTANAAFLRGVPGFPEVPVLGKPFDPARFAEVILPLVGATRGAEA</sequence>
<name>A0A212KCG5_9PROT</name>
<dbReference type="InterPro" id="IPR011006">
    <property type="entry name" value="CheY-like_superfamily"/>
</dbReference>
<evidence type="ECO:0008006" key="2">
    <source>
        <dbReference type="Google" id="ProtNLM"/>
    </source>
</evidence>
<reference evidence="1" key="1">
    <citation type="submission" date="2016-04" db="EMBL/GenBank/DDBJ databases">
        <authorList>
            <person name="Evans L.H."/>
            <person name="Alamgir A."/>
            <person name="Owens N."/>
            <person name="Weber N.D."/>
            <person name="Virtaneva K."/>
            <person name="Barbian K."/>
            <person name="Babar A."/>
            <person name="Rosenke K."/>
        </authorList>
    </citation>
    <scope>NUCLEOTIDE SEQUENCE</scope>
    <source>
        <strain evidence="1">86</strain>
    </source>
</reference>
<evidence type="ECO:0000313" key="1">
    <source>
        <dbReference type="EMBL" id="SBW09434.1"/>
    </source>
</evidence>